<evidence type="ECO:0000256" key="4">
    <source>
        <dbReference type="ARBA" id="ARBA00022605"/>
    </source>
</evidence>
<dbReference type="GO" id="GO:0005739">
    <property type="term" value="C:mitochondrion"/>
    <property type="evidence" value="ECO:0007669"/>
    <property type="project" value="UniProtKB-SubCell"/>
</dbReference>
<dbReference type="GO" id="GO:0042802">
    <property type="term" value="F:identical protein binding"/>
    <property type="evidence" value="ECO:0007669"/>
    <property type="project" value="TreeGrafter"/>
</dbReference>
<dbReference type="InterPro" id="IPR015422">
    <property type="entry name" value="PyrdxlP-dep_Trfase_small"/>
</dbReference>
<evidence type="ECO:0000256" key="5">
    <source>
        <dbReference type="ARBA" id="ARBA00022679"/>
    </source>
</evidence>
<evidence type="ECO:0000256" key="3">
    <source>
        <dbReference type="ARBA" id="ARBA00022576"/>
    </source>
</evidence>
<dbReference type="GO" id="GO:0030170">
    <property type="term" value="F:pyridoxal phosphate binding"/>
    <property type="evidence" value="ECO:0007669"/>
    <property type="project" value="InterPro"/>
</dbReference>
<comment type="cofactor">
    <cofactor evidence="1">
        <name>pyridoxal 5'-phosphate</name>
        <dbReference type="ChEBI" id="CHEBI:597326"/>
    </cofactor>
</comment>
<name>A0A381RJM8_9ZZZZ</name>
<evidence type="ECO:0000256" key="7">
    <source>
        <dbReference type="ARBA" id="ARBA00029440"/>
    </source>
</evidence>
<dbReference type="Gene3D" id="3.40.640.10">
    <property type="entry name" value="Type I PLP-dependent aspartate aminotransferase-like (Major domain)"/>
    <property type="match status" value="1"/>
</dbReference>
<dbReference type="CDD" id="cd00610">
    <property type="entry name" value="OAT_like"/>
    <property type="match status" value="1"/>
</dbReference>
<dbReference type="InterPro" id="IPR015424">
    <property type="entry name" value="PyrdxlP-dep_Trfase"/>
</dbReference>
<protein>
    <recommendedName>
        <fullName evidence="9">Acetylornithine transaminase</fullName>
    </recommendedName>
</protein>
<reference evidence="8" key="1">
    <citation type="submission" date="2018-05" db="EMBL/GenBank/DDBJ databases">
        <authorList>
            <person name="Lanie J.A."/>
            <person name="Ng W.-L."/>
            <person name="Kazmierczak K.M."/>
            <person name="Andrzejewski T.M."/>
            <person name="Davidsen T.M."/>
            <person name="Wayne K.J."/>
            <person name="Tettelin H."/>
            <person name="Glass J.I."/>
            <person name="Rusch D."/>
            <person name="Podicherti R."/>
            <person name="Tsui H.-C.T."/>
            <person name="Winkler M.E."/>
        </authorList>
    </citation>
    <scope>NUCLEOTIDE SEQUENCE</scope>
</reference>
<gene>
    <name evidence="8" type="ORF">METZ01_LOCUS43993</name>
</gene>
<sequence length="398" mass="42438">MTTEEQNVRVAEAEHLLQVYNRIPVVFTHGDGSYLYDINGRRYLDFVSGLGVASLGHAHPGLAAALAGQARALLHTSNLYFHPLQGQVGRRLTELSGLARAFFCNSGTEAVEGCLKFARRYWYSQGNPRTRFVALERSFHGRTLGALSTTWEPSYRAPFAPPLPEVTFVSPTDPEALDEATGTDVAAIILEPIQGEGGVWPLSPEFAAAVTVACSRSGALLIADEVQCGLGRTGTPFYSDHLDLKPDLMALGKALGAGVPIGAILMSQAVADTVAPGDHGTTYGGNLLSCRAALVFLDALEHGGLERVQEAGARLEKGLRHLADRYPVITDVRGTGLMQGLDMTETVAGQVVEAALAGGLLVNRAAGHVIRMLPPFTVSDTEVDEALQTLDQVLSKLR</sequence>
<dbReference type="NCBIfam" id="NF002325">
    <property type="entry name" value="PRK01278.1"/>
    <property type="match status" value="1"/>
</dbReference>
<dbReference type="PIRSF" id="PIRSF000521">
    <property type="entry name" value="Transaminase_4ab_Lys_Orn"/>
    <property type="match status" value="1"/>
</dbReference>
<evidence type="ECO:0000313" key="8">
    <source>
        <dbReference type="EMBL" id="SUZ91139.1"/>
    </source>
</evidence>
<keyword evidence="3" id="KW-0032">Aminotransferase</keyword>
<dbReference type="GO" id="GO:0006526">
    <property type="term" value="P:L-arginine biosynthetic process"/>
    <property type="evidence" value="ECO:0007669"/>
    <property type="project" value="UniProtKB-ARBA"/>
</dbReference>
<dbReference type="GO" id="GO:0008483">
    <property type="term" value="F:transaminase activity"/>
    <property type="evidence" value="ECO:0007669"/>
    <property type="project" value="UniProtKB-KW"/>
</dbReference>
<comment type="subcellular location">
    <subcellularLocation>
        <location evidence="2">Mitochondrion</location>
    </subcellularLocation>
</comment>
<dbReference type="PANTHER" id="PTHR11986">
    <property type="entry name" value="AMINOTRANSFERASE CLASS III"/>
    <property type="match status" value="1"/>
</dbReference>
<keyword evidence="6" id="KW-0663">Pyridoxal phosphate</keyword>
<organism evidence="8">
    <name type="scientific">marine metagenome</name>
    <dbReference type="NCBI Taxonomy" id="408172"/>
    <lineage>
        <taxon>unclassified sequences</taxon>
        <taxon>metagenomes</taxon>
        <taxon>ecological metagenomes</taxon>
    </lineage>
</organism>
<dbReference type="InterPro" id="IPR050103">
    <property type="entry name" value="Class-III_PLP-dep_AT"/>
</dbReference>
<dbReference type="EMBL" id="UINC01001951">
    <property type="protein sequence ID" value="SUZ91139.1"/>
    <property type="molecule type" value="Genomic_DNA"/>
</dbReference>
<keyword evidence="4" id="KW-0028">Amino-acid biosynthesis</keyword>
<dbReference type="PANTHER" id="PTHR11986:SF79">
    <property type="entry name" value="ACETYLORNITHINE AMINOTRANSFERASE, MITOCHONDRIAL"/>
    <property type="match status" value="1"/>
</dbReference>
<keyword evidence="5" id="KW-0808">Transferase</keyword>
<dbReference type="InterPro" id="IPR005814">
    <property type="entry name" value="Aminotrans_3"/>
</dbReference>
<dbReference type="InterPro" id="IPR004636">
    <property type="entry name" value="AcOrn/SuccOrn_fam"/>
</dbReference>
<dbReference type="Gene3D" id="3.90.1150.10">
    <property type="entry name" value="Aspartate Aminotransferase, domain 1"/>
    <property type="match status" value="1"/>
</dbReference>
<evidence type="ECO:0000256" key="1">
    <source>
        <dbReference type="ARBA" id="ARBA00001933"/>
    </source>
</evidence>
<dbReference type="SUPFAM" id="SSF53383">
    <property type="entry name" value="PLP-dependent transferases"/>
    <property type="match status" value="1"/>
</dbReference>
<proteinExistence type="predicted"/>
<accession>A0A381RJM8</accession>
<dbReference type="InterPro" id="IPR049704">
    <property type="entry name" value="Aminotrans_3_PPA_site"/>
</dbReference>
<evidence type="ECO:0008006" key="9">
    <source>
        <dbReference type="Google" id="ProtNLM"/>
    </source>
</evidence>
<dbReference type="PROSITE" id="PS00600">
    <property type="entry name" value="AA_TRANSFER_CLASS_3"/>
    <property type="match status" value="1"/>
</dbReference>
<dbReference type="FunFam" id="3.40.640.10:FF:000004">
    <property type="entry name" value="Acetylornithine aminotransferase"/>
    <property type="match status" value="1"/>
</dbReference>
<dbReference type="Pfam" id="PF00202">
    <property type="entry name" value="Aminotran_3"/>
    <property type="match status" value="1"/>
</dbReference>
<dbReference type="AlphaFoldDB" id="A0A381RJM8"/>
<evidence type="ECO:0000256" key="6">
    <source>
        <dbReference type="ARBA" id="ARBA00022898"/>
    </source>
</evidence>
<evidence type="ECO:0000256" key="2">
    <source>
        <dbReference type="ARBA" id="ARBA00004173"/>
    </source>
</evidence>
<comment type="pathway">
    <text evidence="7">Amino-acid biosynthesis.</text>
</comment>
<dbReference type="InterPro" id="IPR015421">
    <property type="entry name" value="PyrdxlP-dep_Trfase_major"/>
</dbReference>
<dbReference type="NCBIfam" id="TIGR00707">
    <property type="entry name" value="argD"/>
    <property type="match status" value="1"/>
</dbReference>